<feature type="transmembrane region" description="Helical" evidence="11">
    <location>
        <begin position="233"/>
        <end position="258"/>
    </location>
</feature>
<evidence type="ECO:0000256" key="4">
    <source>
        <dbReference type="ARBA" id="ARBA00022692"/>
    </source>
</evidence>
<comment type="caution">
    <text evidence="14">The sequence shown here is derived from an EMBL/GenBank/DDBJ whole genome shotgun (WGS) entry which is preliminary data.</text>
</comment>
<dbReference type="GO" id="GO:0005783">
    <property type="term" value="C:endoplasmic reticulum"/>
    <property type="evidence" value="ECO:0007669"/>
    <property type="project" value="TreeGrafter"/>
</dbReference>
<keyword evidence="3 11" id="KW-0808">Transferase</keyword>
<dbReference type="EMBL" id="JALJOS010000007">
    <property type="protein sequence ID" value="KAK9836730.1"/>
    <property type="molecule type" value="Genomic_DNA"/>
</dbReference>
<feature type="compositionally biased region" description="Polar residues" evidence="12">
    <location>
        <begin position="533"/>
        <end position="545"/>
    </location>
</feature>
<evidence type="ECO:0000256" key="9">
    <source>
        <dbReference type="ARBA" id="ARBA00023315"/>
    </source>
</evidence>
<evidence type="ECO:0000256" key="7">
    <source>
        <dbReference type="ARBA" id="ARBA00023139"/>
    </source>
</evidence>
<dbReference type="GO" id="GO:0019706">
    <property type="term" value="F:protein-cysteine S-palmitoyltransferase activity"/>
    <property type="evidence" value="ECO:0007669"/>
    <property type="project" value="UniProtKB-EC"/>
</dbReference>
<feature type="compositionally biased region" description="Low complexity" evidence="12">
    <location>
        <begin position="409"/>
        <end position="423"/>
    </location>
</feature>
<name>A0AAW1RRD4_9CHLO</name>
<dbReference type="PANTHER" id="PTHR22883:SF43">
    <property type="entry name" value="PALMITOYLTRANSFERASE APP"/>
    <property type="match status" value="1"/>
</dbReference>
<comment type="subcellular location">
    <subcellularLocation>
        <location evidence="1">Endomembrane system</location>
        <topology evidence="1">Multi-pass membrane protein</topology>
    </subcellularLocation>
</comment>
<dbReference type="GO" id="GO:0005794">
    <property type="term" value="C:Golgi apparatus"/>
    <property type="evidence" value="ECO:0007669"/>
    <property type="project" value="TreeGrafter"/>
</dbReference>
<feature type="transmembrane region" description="Helical" evidence="11">
    <location>
        <begin position="190"/>
        <end position="213"/>
    </location>
</feature>
<dbReference type="PROSITE" id="PS50216">
    <property type="entry name" value="DHHC"/>
    <property type="match status" value="1"/>
</dbReference>
<evidence type="ECO:0000256" key="6">
    <source>
        <dbReference type="ARBA" id="ARBA00023136"/>
    </source>
</evidence>
<accession>A0AAW1RRD4</accession>
<feature type="region of interest" description="Disordered" evidence="12">
    <location>
        <begin position="1"/>
        <end position="34"/>
    </location>
</feature>
<evidence type="ECO:0000256" key="2">
    <source>
        <dbReference type="ARBA" id="ARBA00008574"/>
    </source>
</evidence>
<feature type="compositionally biased region" description="Polar residues" evidence="12">
    <location>
        <begin position="576"/>
        <end position="585"/>
    </location>
</feature>
<evidence type="ECO:0000313" key="14">
    <source>
        <dbReference type="EMBL" id="KAK9836730.1"/>
    </source>
</evidence>
<reference evidence="14 15" key="1">
    <citation type="journal article" date="2024" name="Nat. Commun.">
        <title>Phylogenomics reveals the evolutionary origins of lichenization in chlorophyte algae.</title>
        <authorList>
            <person name="Puginier C."/>
            <person name="Libourel C."/>
            <person name="Otte J."/>
            <person name="Skaloud P."/>
            <person name="Haon M."/>
            <person name="Grisel S."/>
            <person name="Petersen M."/>
            <person name="Berrin J.G."/>
            <person name="Delaux P.M."/>
            <person name="Dal Grande F."/>
            <person name="Keller J."/>
        </authorList>
    </citation>
    <scope>NUCLEOTIDE SEQUENCE [LARGE SCALE GENOMIC DNA]</scope>
    <source>
        <strain evidence="14 15">SAG 2145</strain>
    </source>
</reference>
<keyword evidence="7" id="KW-0564">Palmitate</keyword>
<sequence>MPPVETQVSGNHNGHATGYNGAGDGYPDRTKGPKRLRGVNTGMHYSLLGGRIAVGPDWKSLLASIFLIAAPSGIWLAFIAPDVGRDISWAIVAVTAANIVAALAMLLTTAFLDPGFIPRQDPDNADLGTRAPTKEYQVNGFTVNTKWCTTCNLHRPPRASHCAVCDNCVRKFDHHCPWVGQCIGERNYRFFLAFVFTATTLCCLVFAFSFVRLGYIANHENVSWGTAIRHEPAAIVLIGYTFLAFWFVGGLSGFHCYLTSQNSTTYEHFRHRHANQSNPYNVSCFHNWCQVLCTRVAPRFKEFRPLPAETELVGRVVMDSEVGMNPVGSRSWTPADGHYEPAAAPQVGAFSRYNAPARPGLPFMPAPNSAYGSTVPPSAGYDETEDTPVTTPSGLVPRGRSRNFLRQLSGRMSSRSASPRSAGDNLGEAEPMVRYSPLDNQLIDTQNSEGFSMTSVPGHELRTKGGDEEYLGPSRAPSMGSTVATSALAGFPPPVPAPPPSLATIATEMDADRQGPWEDRSAHAGLSMAPQVSPGQTPSHASFATSALEFGPPPSLASNHPTPTPYQEYSRPAHSPSDSMGSTAAGQAGVGMASEPSSQSLPVSTVASASGVSGPTQLQSSPLVTAPRQTGDWQMRAGRIGES</sequence>
<evidence type="ECO:0000256" key="3">
    <source>
        <dbReference type="ARBA" id="ARBA00022679"/>
    </source>
</evidence>
<evidence type="ECO:0000259" key="13">
    <source>
        <dbReference type="Pfam" id="PF01529"/>
    </source>
</evidence>
<keyword evidence="4 11" id="KW-0812">Transmembrane</keyword>
<dbReference type="InterPro" id="IPR001594">
    <property type="entry name" value="Palmitoyltrfase_DHHC"/>
</dbReference>
<evidence type="ECO:0000256" key="8">
    <source>
        <dbReference type="ARBA" id="ARBA00023288"/>
    </source>
</evidence>
<evidence type="ECO:0000256" key="12">
    <source>
        <dbReference type="SAM" id="MobiDB-lite"/>
    </source>
</evidence>
<dbReference type="Pfam" id="PF01529">
    <property type="entry name" value="DHHC"/>
    <property type="match status" value="1"/>
</dbReference>
<evidence type="ECO:0000256" key="1">
    <source>
        <dbReference type="ARBA" id="ARBA00004127"/>
    </source>
</evidence>
<dbReference type="Proteomes" id="UP001438707">
    <property type="component" value="Unassembled WGS sequence"/>
</dbReference>
<comment type="catalytic activity">
    <reaction evidence="10 11">
        <text>L-cysteinyl-[protein] + hexadecanoyl-CoA = S-hexadecanoyl-L-cysteinyl-[protein] + CoA</text>
        <dbReference type="Rhea" id="RHEA:36683"/>
        <dbReference type="Rhea" id="RHEA-COMP:10131"/>
        <dbReference type="Rhea" id="RHEA-COMP:11032"/>
        <dbReference type="ChEBI" id="CHEBI:29950"/>
        <dbReference type="ChEBI" id="CHEBI:57287"/>
        <dbReference type="ChEBI" id="CHEBI:57379"/>
        <dbReference type="ChEBI" id="CHEBI:74151"/>
        <dbReference type="EC" id="2.3.1.225"/>
    </reaction>
</comment>
<comment type="similarity">
    <text evidence="2 11">Belongs to the DHHC palmitoyltransferase family.</text>
</comment>
<feature type="compositionally biased region" description="Polar residues" evidence="12">
    <location>
        <begin position="1"/>
        <end position="14"/>
    </location>
</feature>
<evidence type="ECO:0000256" key="11">
    <source>
        <dbReference type="RuleBase" id="RU079119"/>
    </source>
</evidence>
<evidence type="ECO:0000256" key="5">
    <source>
        <dbReference type="ARBA" id="ARBA00022989"/>
    </source>
</evidence>
<keyword evidence="6 11" id="KW-0472">Membrane</keyword>
<proteinExistence type="inferred from homology"/>
<feature type="transmembrane region" description="Helical" evidence="11">
    <location>
        <begin position="61"/>
        <end position="81"/>
    </location>
</feature>
<keyword evidence="8" id="KW-0449">Lipoprotein</keyword>
<evidence type="ECO:0000256" key="10">
    <source>
        <dbReference type="ARBA" id="ARBA00048048"/>
    </source>
</evidence>
<keyword evidence="15" id="KW-1185">Reference proteome</keyword>
<keyword evidence="9 11" id="KW-0012">Acyltransferase</keyword>
<dbReference type="EC" id="2.3.1.225" evidence="11"/>
<dbReference type="PANTHER" id="PTHR22883">
    <property type="entry name" value="ZINC FINGER DHHC DOMAIN CONTAINING PROTEIN"/>
    <property type="match status" value="1"/>
</dbReference>
<feature type="compositionally biased region" description="Polar residues" evidence="12">
    <location>
        <begin position="556"/>
        <end position="567"/>
    </location>
</feature>
<feature type="region of interest" description="Disordered" evidence="12">
    <location>
        <begin position="528"/>
        <end position="643"/>
    </location>
</feature>
<organism evidence="14 15">
    <name type="scientific">Apatococcus lobatus</name>
    <dbReference type="NCBI Taxonomy" id="904363"/>
    <lineage>
        <taxon>Eukaryota</taxon>
        <taxon>Viridiplantae</taxon>
        <taxon>Chlorophyta</taxon>
        <taxon>core chlorophytes</taxon>
        <taxon>Trebouxiophyceae</taxon>
        <taxon>Chlorellales</taxon>
        <taxon>Chlorellaceae</taxon>
        <taxon>Apatococcus</taxon>
    </lineage>
</organism>
<feature type="transmembrane region" description="Helical" evidence="11">
    <location>
        <begin position="87"/>
        <end position="112"/>
    </location>
</feature>
<feature type="domain" description="Palmitoyltransferase DHHC" evidence="13">
    <location>
        <begin position="144"/>
        <end position="270"/>
    </location>
</feature>
<feature type="region of interest" description="Disordered" evidence="12">
    <location>
        <begin position="374"/>
        <end position="429"/>
    </location>
</feature>
<keyword evidence="5 11" id="KW-1133">Transmembrane helix</keyword>
<feature type="compositionally biased region" description="Low complexity" evidence="12">
    <location>
        <begin position="603"/>
        <end position="614"/>
    </location>
</feature>
<feature type="compositionally biased region" description="Polar residues" evidence="12">
    <location>
        <begin position="615"/>
        <end position="632"/>
    </location>
</feature>
<comment type="domain">
    <text evidence="11">The DHHC domain is required for palmitoyltransferase activity.</text>
</comment>
<dbReference type="InterPro" id="IPR039859">
    <property type="entry name" value="PFA4/ZDH16/20/ERF2-like"/>
</dbReference>
<protein>
    <recommendedName>
        <fullName evidence="11">S-acyltransferase</fullName>
        <ecNumber evidence="11">2.3.1.225</ecNumber>
    </recommendedName>
    <alternativeName>
        <fullName evidence="11">Palmitoyltransferase</fullName>
    </alternativeName>
</protein>
<gene>
    <name evidence="14" type="ORF">WJX74_006974</name>
</gene>
<evidence type="ECO:0000313" key="15">
    <source>
        <dbReference type="Proteomes" id="UP001438707"/>
    </source>
</evidence>
<dbReference type="GO" id="GO:0006612">
    <property type="term" value="P:protein targeting to membrane"/>
    <property type="evidence" value="ECO:0007669"/>
    <property type="project" value="TreeGrafter"/>
</dbReference>
<dbReference type="AlphaFoldDB" id="A0AAW1RRD4"/>